<dbReference type="Proteomes" id="UP000823749">
    <property type="component" value="Chromosome 7"/>
</dbReference>
<dbReference type="InterPro" id="IPR036514">
    <property type="entry name" value="SGNH_hydro_sf"/>
</dbReference>
<keyword evidence="2" id="KW-0732">Signal</keyword>
<feature type="chain" id="PRO_5043450887" description="Sialate O-acetylesterase domain-containing protein" evidence="2">
    <location>
        <begin position="19"/>
        <end position="199"/>
    </location>
</feature>
<evidence type="ECO:0000256" key="1">
    <source>
        <dbReference type="ARBA" id="ARBA00022801"/>
    </source>
</evidence>
<gene>
    <name evidence="4" type="ORF">RHGRI_021809</name>
</gene>
<keyword evidence="5" id="KW-1185">Reference proteome</keyword>
<feature type="signal peptide" evidence="2">
    <location>
        <begin position="1"/>
        <end position="18"/>
    </location>
</feature>
<feature type="domain" description="Sialate O-acetylesterase" evidence="3">
    <location>
        <begin position="21"/>
        <end position="136"/>
    </location>
</feature>
<dbReference type="AlphaFoldDB" id="A0AAV6JQW7"/>
<dbReference type="GO" id="GO:0016787">
    <property type="term" value="F:hydrolase activity"/>
    <property type="evidence" value="ECO:0007669"/>
    <property type="project" value="UniProtKB-KW"/>
</dbReference>
<dbReference type="PANTHER" id="PTHR31988:SF20">
    <property type="entry name" value="SIALATE O-ACETYLESTERASE DOMAIN-CONTAINING PROTEIN"/>
    <property type="match status" value="1"/>
</dbReference>
<dbReference type="InterPro" id="IPR005181">
    <property type="entry name" value="SASA"/>
</dbReference>
<comment type="caution">
    <text evidence="4">The sequence shown here is derived from an EMBL/GenBank/DDBJ whole genome shotgun (WGS) entry which is preliminary data.</text>
</comment>
<proteinExistence type="predicted"/>
<evidence type="ECO:0000313" key="5">
    <source>
        <dbReference type="Proteomes" id="UP000823749"/>
    </source>
</evidence>
<protein>
    <recommendedName>
        <fullName evidence="3">Sialate O-acetylesterase domain-containing protein</fullName>
    </recommendedName>
</protein>
<dbReference type="SUPFAM" id="SSF52266">
    <property type="entry name" value="SGNH hydrolase"/>
    <property type="match status" value="1"/>
</dbReference>
<sequence length="199" mass="21052">MLLWWLKLLAHAVSPASSQDKDIFLLAGQSNMSGQAGVINGTWDGVIPPECAPNPSILCLAANLTWVPAAEPIHKDIDGNVTVGVGPGMSFANSILANDSSLDVVGLVPCAVGGTKISQWARGTFLYDQLVALARAGPFLDIVREVQLGLDLPNVKCIDARGLELKPDHLHLTTAAEVQLGERLAGSFLENRPALLTNN</sequence>
<dbReference type="EMBL" id="JACTNZ010000007">
    <property type="protein sequence ID" value="KAG5542079.1"/>
    <property type="molecule type" value="Genomic_DNA"/>
</dbReference>
<dbReference type="InterPro" id="IPR052940">
    <property type="entry name" value="Carb_Esterase_6"/>
</dbReference>
<reference evidence="4" key="1">
    <citation type="submission" date="2020-08" db="EMBL/GenBank/DDBJ databases">
        <title>Plant Genome Project.</title>
        <authorList>
            <person name="Zhang R.-G."/>
        </authorList>
    </citation>
    <scope>NUCLEOTIDE SEQUENCE</scope>
    <source>
        <strain evidence="4">WSP0</strain>
        <tissue evidence="4">Leaf</tissue>
    </source>
</reference>
<organism evidence="4 5">
    <name type="scientific">Rhododendron griersonianum</name>
    <dbReference type="NCBI Taxonomy" id="479676"/>
    <lineage>
        <taxon>Eukaryota</taxon>
        <taxon>Viridiplantae</taxon>
        <taxon>Streptophyta</taxon>
        <taxon>Embryophyta</taxon>
        <taxon>Tracheophyta</taxon>
        <taxon>Spermatophyta</taxon>
        <taxon>Magnoliopsida</taxon>
        <taxon>eudicotyledons</taxon>
        <taxon>Gunneridae</taxon>
        <taxon>Pentapetalae</taxon>
        <taxon>asterids</taxon>
        <taxon>Ericales</taxon>
        <taxon>Ericaceae</taxon>
        <taxon>Ericoideae</taxon>
        <taxon>Rhodoreae</taxon>
        <taxon>Rhododendron</taxon>
    </lineage>
</organism>
<dbReference type="Pfam" id="PF03629">
    <property type="entry name" value="SASA"/>
    <property type="match status" value="1"/>
</dbReference>
<name>A0AAV6JQW7_9ERIC</name>
<dbReference type="Gene3D" id="3.40.50.1110">
    <property type="entry name" value="SGNH hydrolase"/>
    <property type="match status" value="2"/>
</dbReference>
<evidence type="ECO:0000313" key="4">
    <source>
        <dbReference type="EMBL" id="KAG5542079.1"/>
    </source>
</evidence>
<keyword evidence="1" id="KW-0378">Hydrolase</keyword>
<accession>A0AAV6JQW7</accession>
<evidence type="ECO:0000259" key="3">
    <source>
        <dbReference type="Pfam" id="PF03629"/>
    </source>
</evidence>
<dbReference type="PANTHER" id="PTHR31988">
    <property type="entry name" value="ESTERASE, PUTATIVE (DUF303)-RELATED"/>
    <property type="match status" value="1"/>
</dbReference>
<evidence type="ECO:0000256" key="2">
    <source>
        <dbReference type="SAM" id="SignalP"/>
    </source>
</evidence>